<comment type="caution">
    <text evidence="2">The sequence shown here is derived from an EMBL/GenBank/DDBJ whole genome shotgun (WGS) entry which is preliminary data.</text>
</comment>
<accession>A0A8J8TQJ3</accession>
<dbReference type="OrthoDB" id="198577at2157"/>
<protein>
    <recommendedName>
        <fullName evidence="1">DUF2249 domain-containing protein</fullName>
    </recommendedName>
</protein>
<dbReference type="AlphaFoldDB" id="A0A8J8TQJ3"/>
<dbReference type="RefSeq" id="WP_148858232.1">
    <property type="nucleotide sequence ID" value="NZ_PHNJ01000005.1"/>
</dbReference>
<dbReference type="InterPro" id="IPR036868">
    <property type="entry name" value="TusA-like_sf"/>
</dbReference>
<dbReference type="Pfam" id="PF10006">
    <property type="entry name" value="DUF2249"/>
    <property type="match status" value="1"/>
</dbReference>
<evidence type="ECO:0000259" key="1">
    <source>
        <dbReference type="Pfam" id="PF10006"/>
    </source>
</evidence>
<feature type="domain" description="DUF2249" evidence="1">
    <location>
        <begin position="4"/>
        <end position="74"/>
    </location>
</feature>
<sequence>MTQLDVREVSPPERHPMIHEAFEDLEPGESLTIVNDHEPKPLFYEFQAEVDSFDADGYAVERAGPNEFEATFPKRAD</sequence>
<evidence type="ECO:0000313" key="3">
    <source>
        <dbReference type="Proteomes" id="UP000766904"/>
    </source>
</evidence>
<proteinExistence type="predicted"/>
<dbReference type="Proteomes" id="UP000766904">
    <property type="component" value="Unassembled WGS sequence"/>
</dbReference>
<dbReference type="SUPFAM" id="SSF64307">
    <property type="entry name" value="SirA-like"/>
    <property type="match status" value="1"/>
</dbReference>
<organism evidence="2 3">
    <name type="scientific">Natronococcus pandeyae</name>
    <dbReference type="NCBI Taxonomy" id="2055836"/>
    <lineage>
        <taxon>Archaea</taxon>
        <taxon>Methanobacteriati</taxon>
        <taxon>Methanobacteriota</taxon>
        <taxon>Stenosarchaea group</taxon>
        <taxon>Halobacteria</taxon>
        <taxon>Halobacteriales</taxon>
        <taxon>Natrialbaceae</taxon>
        <taxon>Natronococcus</taxon>
    </lineage>
</organism>
<name>A0A8J8TQJ3_9EURY</name>
<dbReference type="InterPro" id="IPR018720">
    <property type="entry name" value="DUF2249"/>
</dbReference>
<gene>
    <name evidence="2" type="ORF">CV102_12055</name>
</gene>
<evidence type="ECO:0000313" key="2">
    <source>
        <dbReference type="EMBL" id="TYL38528.1"/>
    </source>
</evidence>
<reference evidence="2" key="1">
    <citation type="submission" date="2017-11" db="EMBL/GenBank/DDBJ databases">
        <authorList>
            <person name="Kajale S.C."/>
            <person name="Sharma A."/>
        </authorList>
    </citation>
    <scope>NUCLEOTIDE SEQUENCE</scope>
    <source>
        <strain evidence="2">LS1_42</strain>
    </source>
</reference>
<keyword evidence="3" id="KW-1185">Reference proteome</keyword>
<dbReference type="EMBL" id="PHNJ01000005">
    <property type="protein sequence ID" value="TYL38528.1"/>
    <property type="molecule type" value="Genomic_DNA"/>
</dbReference>